<dbReference type="AlphaFoldDB" id="A0A8J7QCH3"/>
<evidence type="ECO:0000313" key="3">
    <source>
        <dbReference type="Proteomes" id="UP000664417"/>
    </source>
</evidence>
<comment type="caution">
    <text evidence="2">The sequence shown here is derived from an EMBL/GenBank/DDBJ whole genome shotgun (WGS) entry which is preliminary data.</text>
</comment>
<sequence>MALQLRPPQRADREPLAALANDSRVAAYLRDRFPHPYRPEDADQYLDYLEEYADVALARIIHWQDTMVGLISVERSTDLYRFNGEIGYWIGSAFWGKGITSTALGQFCTFLFESDFMIKRLEATVFEQHTSSIRVLEKNGFQREGCRTKALYKHGRFHDELLYARINPNWPKQSF</sequence>
<evidence type="ECO:0000313" key="2">
    <source>
        <dbReference type="EMBL" id="MBO1317015.1"/>
    </source>
</evidence>
<dbReference type="PANTHER" id="PTHR43328:SF1">
    <property type="entry name" value="N-ACETYLTRANSFERASE DOMAIN-CONTAINING PROTEIN"/>
    <property type="match status" value="1"/>
</dbReference>
<dbReference type="PROSITE" id="PS51186">
    <property type="entry name" value="GNAT"/>
    <property type="match status" value="1"/>
</dbReference>
<evidence type="ECO:0000259" key="1">
    <source>
        <dbReference type="PROSITE" id="PS51186"/>
    </source>
</evidence>
<dbReference type="Pfam" id="PF13302">
    <property type="entry name" value="Acetyltransf_3"/>
    <property type="match status" value="1"/>
</dbReference>
<accession>A0A8J7QCH3</accession>
<dbReference type="SUPFAM" id="SSF55729">
    <property type="entry name" value="Acyl-CoA N-acyltransferases (Nat)"/>
    <property type="match status" value="1"/>
</dbReference>
<dbReference type="InterPro" id="IPR016181">
    <property type="entry name" value="Acyl_CoA_acyltransferase"/>
</dbReference>
<proteinExistence type="predicted"/>
<reference evidence="2" key="1">
    <citation type="submission" date="2021-03" db="EMBL/GenBank/DDBJ databases">
        <authorList>
            <person name="Wang G."/>
        </authorList>
    </citation>
    <scope>NUCLEOTIDE SEQUENCE</scope>
    <source>
        <strain evidence="2">KCTC 12899</strain>
    </source>
</reference>
<organism evidence="2 3">
    <name type="scientific">Acanthopleuribacter pedis</name>
    <dbReference type="NCBI Taxonomy" id="442870"/>
    <lineage>
        <taxon>Bacteria</taxon>
        <taxon>Pseudomonadati</taxon>
        <taxon>Acidobacteriota</taxon>
        <taxon>Holophagae</taxon>
        <taxon>Acanthopleuribacterales</taxon>
        <taxon>Acanthopleuribacteraceae</taxon>
        <taxon>Acanthopleuribacter</taxon>
    </lineage>
</organism>
<dbReference type="PANTHER" id="PTHR43328">
    <property type="entry name" value="ACETYLTRANSFERASE-RELATED"/>
    <property type="match status" value="1"/>
</dbReference>
<name>A0A8J7QCH3_9BACT</name>
<gene>
    <name evidence="2" type="ORF">J3U88_00990</name>
</gene>
<dbReference type="InterPro" id="IPR000182">
    <property type="entry name" value="GNAT_dom"/>
</dbReference>
<dbReference type="RefSeq" id="WP_207856251.1">
    <property type="nucleotide sequence ID" value="NZ_JAFREP010000001.1"/>
</dbReference>
<dbReference type="GO" id="GO:0016747">
    <property type="term" value="F:acyltransferase activity, transferring groups other than amino-acyl groups"/>
    <property type="evidence" value="ECO:0007669"/>
    <property type="project" value="InterPro"/>
</dbReference>
<dbReference type="Gene3D" id="3.40.630.30">
    <property type="match status" value="1"/>
</dbReference>
<protein>
    <submittedName>
        <fullName evidence="2">GNAT family N-acetyltransferase</fullName>
    </submittedName>
</protein>
<keyword evidence="3" id="KW-1185">Reference proteome</keyword>
<dbReference type="Proteomes" id="UP000664417">
    <property type="component" value="Unassembled WGS sequence"/>
</dbReference>
<feature type="domain" description="N-acetyltransferase" evidence="1">
    <location>
        <begin position="3"/>
        <end position="168"/>
    </location>
</feature>
<dbReference type="EMBL" id="JAFREP010000001">
    <property type="protein sequence ID" value="MBO1317015.1"/>
    <property type="molecule type" value="Genomic_DNA"/>
</dbReference>